<protein>
    <submittedName>
        <fullName evidence="1">DUF4256 domain-containing protein</fullName>
    </submittedName>
</protein>
<organism evidence="1 2">
    <name type="scientific">Sphingobacterium populi</name>
    <dbReference type="NCBI Taxonomy" id="1812824"/>
    <lineage>
        <taxon>Bacteria</taxon>
        <taxon>Pseudomonadati</taxon>
        <taxon>Bacteroidota</taxon>
        <taxon>Sphingobacteriia</taxon>
        <taxon>Sphingobacteriales</taxon>
        <taxon>Sphingobacteriaceae</taxon>
        <taxon>Sphingobacterium</taxon>
    </lineage>
</organism>
<accession>A0ABW5UEA6</accession>
<dbReference type="InterPro" id="IPR025352">
    <property type="entry name" value="DUF4256"/>
</dbReference>
<gene>
    <name evidence="1" type="ORF">ACFSQ6_10515</name>
</gene>
<dbReference type="Proteomes" id="UP001597418">
    <property type="component" value="Unassembled WGS sequence"/>
</dbReference>
<evidence type="ECO:0000313" key="2">
    <source>
        <dbReference type="Proteomes" id="UP001597418"/>
    </source>
</evidence>
<evidence type="ECO:0000313" key="1">
    <source>
        <dbReference type="EMBL" id="MFD2743827.1"/>
    </source>
</evidence>
<sequence length="185" mass="21178">MKTLTTDQKEKLFEGLEKRFRDNVQRHIDLKWDDVLKKLESVSDNALYALHAMENTQGEPDVIGTDDKTGEFIFCDCAAESPVGRRSLCYDQDALDSRKQNKPADNAVEAARKMGIELLDEEAYHRLQTVGNFDTKTSSWLRTPHELRKLGGALFGDYRFGRVFIYHNGAESYYSARGFRGQVFI</sequence>
<proteinExistence type="predicted"/>
<dbReference type="RefSeq" id="WP_066756742.1">
    <property type="nucleotide sequence ID" value="NZ_JBHUMB010000013.1"/>
</dbReference>
<name>A0ABW5UEA6_9SPHI</name>
<comment type="caution">
    <text evidence="1">The sequence shown here is derived from an EMBL/GenBank/DDBJ whole genome shotgun (WGS) entry which is preliminary data.</text>
</comment>
<dbReference type="EMBL" id="JBHUMB010000013">
    <property type="protein sequence ID" value="MFD2743827.1"/>
    <property type="molecule type" value="Genomic_DNA"/>
</dbReference>
<reference evidence="2" key="1">
    <citation type="journal article" date="2019" name="Int. J. Syst. Evol. Microbiol.">
        <title>The Global Catalogue of Microorganisms (GCM) 10K type strain sequencing project: providing services to taxonomists for standard genome sequencing and annotation.</title>
        <authorList>
            <consortium name="The Broad Institute Genomics Platform"/>
            <consortium name="The Broad Institute Genome Sequencing Center for Infectious Disease"/>
            <person name="Wu L."/>
            <person name="Ma J."/>
        </authorList>
    </citation>
    <scope>NUCLEOTIDE SEQUENCE [LARGE SCALE GENOMIC DNA]</scope>
    <source>
        <strain evidence="2">KCTC 42247</strain>
    </source>
</reference>
<keyword evidence="2" id="KW-1185">Reference proteome</keyword>
<dbReference type="Pfam" id="PF14066">
    <property type="entry name" value="DUF4256"/>
    <property type="match status" value="1"/>
</dbReference>